<accession>A0A135WLQ5</accession>
<keyword evidence="1" id="KW-0472">Membrane</keyword>
<dbReference type="Proteomes" id="UP000070513">
    <property type="component" value="Unassembled WGS sequence"/>
</dbReference>
<dbReference type="EMBL" id="LPUR01000001">
    <property type="protein sequence ID" value="KXH85846.1"/>
    <property type="molecule type" value="Genomic_DNA"/>
</dbReference>
<evidence type="ECO:0000256" key="1">
    <source>
        <dbReference type="SAM" id="Phobius"/>
    </source>
</evidence>
<protein>
    <submittedName>
        <fullName evidence="2">Uncharacterized protein</fullName>
    </submittedName>
</protein>
<evidence type="ECO:0000313" key="3">
    <source>
        <dbReference type="Proteomes" id="UP000070513"/>
    </source>
</evidence>
<sequence length="112" mass="12706">MLSIFILIGAYRYYAQLAERFGKTKWQYGILAIGIYLGSQLLFGFSYGIYKGITDPSSVDNVDYAGFSFVNLISWIISIAVVYGVYQLLEKKFVKEHISKPSVEIEKIGEKD</sequence>
<feature type="transmembrane region" description="Helical" evidence="1">
    <location>
        <begin position="28"/>
        <end position="49"/>
    </location>
</feature>
<proteinExistence type="predicted"/>
<reference evidence="3" key="1">
    <citation type="submission" date="2015-12" db="EMBL/GenBank/DDBJ databases">
        <title>Genome sequence of a biocontrol rhizobacterium Chryseobacterium kwangjuense strain KJ1R5 isolated from pepper (Capsicum annuum L.).</title>
        <authorList>
            <person name="Jeong J.-J."/>
            <person name="Park H."/>
            <person name="Mannaa M."/>
            <person name="Sang M.K."/>
            <person name="Choi I.-G."/>
            <person name="Kim K.D."/>
        </authorList>
    </citation>
    <scope>NUCLEOTIDE SEQUENCE [LARGE SCALE GENOMIC DNA]</scope>
    <source>
        <strain evidence="3">KJ1R5</strain>
    </source>
</reference>
<organism evidence="2 3">
    <name type="scientific">Chryseobacterium kwangjuense</name>
    <dbReference type="NCBI Taxonomy" id="267125"/>
    <lineage>
        <taxon>Bacteria</taxon>
        <taxon>Pseudomonadati</taxon>
        <taxon>Bacteroidota</taxon>
        <taxon>Flavobacteriia</taxon>
        <taxon>Flavobacteriales</taxon>
        <taxon>Weeksellaceae</taxon>
        <taxon>Chryseobacterium group</taxon>
        <taxon>Chryseobacterium</taxon>
    </lineage>
</organism>
<reference evidence="2 3" key="2">
    <citation type="journal article" date="2016" name="Genome Announc.">
        <title>Draft Genome Sequence of a Biocontrol Rhizobacterium, Chryseobacterium kwangjuense Strain KJ1R5, Isolated from Pepper (Capsicum annuum).</title>
        <authorList>
            <person name="Jeong J.J."/>
            <person name="Park H."/>
            <person name="Park B.H."/>
            <person name="Mannaa M."/>
            <person name="Sang M.K."/>
            <person name="Choi I.G."/>
            <person name="Kim K.D."/>
        </authorList>
    </citation>
    <scope>NUCLEOTIDE SEQUENCE [LARGE SCALE GENOMIC DNA]</scope>
    <source>
        <strain evidence="2 3">KJ1R5</strain>
    </source>
</reference>
<keyword evidence="1" id="KW-1133">Transmembrane helix</keyword>
<gene>
    <name evidence="2" type="ORF">AU378_08920</name>
</gene>
<dbReference type="RefSeq" id="WP_062650091.1">
    <property type="nucleotide sequence ID" value="NZ_LPUR01000001.1"/>
</dbReference>
<evidence type="ECO:0000313" key="2">
    <source>
        <dbReference type="EMBL" id="KXH85846.1"/>
    </source>
</evidence>
<comment type="caution">
    <text evidence="2">The sequence shown here is derived from an EMBL/GenBank/DDBJ whole genome shotgun (WGS) entry which is preliminary data.</text>
</comment>
<name>A0A135WLQ5_9FLAO</name>
<keyword evidence="1" id="KW-0812">Transmembrane</keyword>
<dbReference type="OrthoDB" id="1449578at2"/>
<feature type="transmembrane region" description="Helical" evidence="1">
    <location>
        <begin position="69"/>
        <end position="89"/>
    </location>
</feature>
<dbReference type="AlphaFoldDB" id="A0A135WLQ5"/>